<evidence type="ECO:0000256" key="4">
    <source>
        <dbReference type="ARBA" id="ARBA00023163"/>
    </source>
</evidence>
<evidence type="ECO:0000256" key="2">
    <source>
        <dbReference type="ARBA" id="ARBA00023015"/>
    </source>
</evidence>
<keyword evidence="3" id="KW-0238">DNA-binding</keyword>
<dbReference type="Proteomes" id="UP001595617">
    <property type="component" value="Unassembled WGS sequence"/>
</dbReference>
<dbReference type="Pfam" id="PF03466">
    <property type="entry name" value="LysR_substrate"/>
    <property type="match status" value="1"/>
</dbReference>
<protein>
    <submittedName>
        <fullName evidence="6">LysR family transcriptional regulator</fullName>
    </submittedName>
</protein>
<dbReference type="InterPro" id="IPR036388">
    <property type="entry name" value="WH-like_DNA-bd_sf"/>
</dbReference>
<evidence type="ECO:0000256" key="3">
    <source>
        <dbReference type="ARBA" id="ARBA00023125"/>
    </source>
</evidence>
<keyword evidence="4" id="KW-0804">Transcription</keyword>
<dbReference type="Gene3D" id="3.40.190.290">
    <property type="match status" value="1"/>
</dbReference>
<dbReference type="InterPro" id="IPR000847">
    <property type="entry name" value="LysR_HTH_N"/>
</dbReference>
<dbReference type="PROSITE" id="PS50931">
    <property type="entry name" value="HTH_LYSR"/>
    <property type="match status" value="1"/>
</dbReference>
<gene>
    <name evidence="6" type="ORF">ACFOOG_05250</name>
</gene>
<keyword evidence="7" id="KW-1185">Reference proteome</keyword>
<evidence type="ECO:0000259" key="5">
    <source>
        <dbReference type="PROSITE" id="PS50931"/>
    </source>
</evidence>
<dbReference type="Pfam" id="PF00126">
    <property type="entry name" value="HTH_1"/>
    <property type="match status" value="1"/>
</dbReference>
<organism evidence="6 7">
    <name type="scientific">Saccharospirillum mangrovi</name>
    <dbReference type="NCBI Taxonomy" id="2161747"/>
    <lineage>
        <taxon>Bacteria</taxon>
        <taxon>Pseudomonadati</taxon>
        <taxon>Pseudomonadota</taxon>
        <taxon>Gammaproteobacteria</taxon>
        <taxon>Oceanospirillales</taxon>
        <taxon>Saccharospirillaceae</taxon>
        <taxon>Saccharospirillum</taxon>
    </lineage>
</organism>
<name>A0ABV7ZUR3_9GAMM</name>
<keyword evidence="2" id="KW-0805">Transcription regulation</keyword>
<reference evidence="7" key="1">
    <citation type="journal article" date="2019" name="Int. J. Syst. Evol. Microbiol.">
        <title>The Global Catalogue of Microorganisms (GCM) 10K type strain sequencing project: providing services to taxonomists for standard genome sequencing and annotation.</title>
        <authorList>
            <consortium name="The Broad Institute Genomics Platform"/>
            <consortium name="The Broad Institute Genome Sequencing Center for Infectious Disease"/>
            <person name="Wu L."/>
            <person name="Ma J."/>
        </authorList>
    </citation>
    <scope>NUCLEOTIDE SEQUENCE [LARGE SCALE GENOMIC DNA]</scope>
    <source>
        <strain evidence="7">IBRC 10765</strain>
    </source>
</reference>
<dbReference type="InterPro" id="IPR058163">
    <property type="entry name" value="LysR-type_TF_proteobact-type"/>
</dbReference>
<dbReference type="PANTHER" id="PTHR30537:SF3">
    <property type="entry name" value="TRANSCRIPTIONAL REGULATORY PROTEIN"/>
    <property type="match status" value="1"/>
</dbReference>
<dbReference type="CDD" id="cd05466">
    <property type="entry name" value="PBP2_LTTR_substrate"/>
    <property type="match status" value="1"/>
</dbReference>
<evidence type="ECO:0000313" key="7">
    <source>
        <dbReference type="Proteomes" id="UP001595617"/>
    </source>
</evidence>
<evidence type="ECO:0000256" key="1">
    <source>
        <dbReference type="ARBA" id="ARBA00009437"/>
    </source>
</evidence>
<dbReference type="SUPFAM" id="SSF46785">
    <property type="entry name" value="Winged helix' DNA-binding domain"/>
    <property type="match status" value="1"/>
</dbReference>
<dbReference type="PANTHER" id="PTHR30537">
    <property type="entry name" value="HTH-TYPE TRANSCRIPTIONAL REGULATOR"/>
    <property type="match status" value="1"/>
</dbReference>
<accession>A0ABV7ZUR3</accession>
<dbReference type="InterPro" id="IPR036390">
    <property type="entry name" value="WH_DNA-bd_sf"/>
</dbReference>
<comment type="similarity">
    <text evidence="1">Belongs to the LysR transcriptional regulatory family.</text>
</comment>
<comment type="caution">
    <text evidence="6">The sequence shown here is derived from an EMBL/GenBank/DDBJ whole genome shotgun (WGS) entry which is preliminary data.</text>
</comment>
<dbReference type="Gene3D" id="1.10.10.10">
    <property type="entry name" value="Winged helix-like DNA-binding domain superfamily/Winged helix DNA-binding domain"/>
    <property type="match status" value="1"/>
</dbReference>
<dbReference type="InterPro" id="IPR005119">
    <property type="entry name" value="LysR_subst-bd"/>
</dbReference>
<proteinExistence type="inferred from homology"/>
<feature type="domain" description="HTH lysR-type" evidence="5">
    <location>
        <begin position="6"/>
        <end position="63"/>
    </location>
</feature>
<dbReference type="SUPFAM" id="SSF53850">
    <property type="entry name" value="Periplasmic binding protein-like II"/>
    <property type="match status" value="1"/>
</dbReference>
<dbReference type="EMBL" id="JBHRYR010000002">
    <property type="protein sequence ID" value="MFC3852237.1"/>
    <property type="molecule type" value="Genomic_DNA"/>
</dbReference>
<dbReference type="RefSeq" id="WP_380694169.1">
    <property type="nucleotide sequence ID" value="NZ_JBHRYR010000002.1"/>
</dbReference>
<sequence>MNKQKIRWDDLEIVLAIAKTGSLSGASRILDVAHATVFRWLNEMERDLGVKLFQRGRNGYAATPIGHDLAESAMRVENEILGAERRVVGQDRQLAGTIRLTTTDTLYLGLLAGFLAAFRKKYPEVRLEVVISNQQKDLSRREADIAVRPTNSPPEALVGRQIGIIKQAVYGQKQQWHELESEMHVSDLQSQQWMSPDPSMGDKPMESWMAKNVPESNCRYRIDSVLAMQTAVCQGDCLAILPCYIGDVDEHLHRLTQPIPELETGLWVLTHWDSKRVTRINRLMKEMFESIKLT</sequence>
<evidence type="ECO:0000313" key="6">
    <source>
        <dbReference type="EMBL" id="MFC3852237.1"/>
    </source>
</evidence>